<dbReference type="PRINTS" id="PR00368">
    <property type="entry name" value="FADPNR"/>
</dbReference>
<proteinExistence type="inferred from homology"/>
<evidence type="ECO:0000313" key="6">
    <source>
        <dbReference type="EMBL" id="TWU31306.1"/>
    </source>
</evidence>
<organism evidence="6 7">
    <name type="scientific">Novipirellula artificiosorum</name>
    <dbReference type="NCBI Taxonomy" id="2528016"/>
    <lineage>
        <taxon>Bacteria</taxon>
        <taxon>Pseudomonadati</taxon>
        <taxon>Planctomycetota</taxon>
        <taxon>Planctomycetia</taxon>
        <taxon>Pirellulales</taxon>
        <taxon>Pirellulaceae</taxon>
        <taxon>Novipirellula</taxon>
    </lineage>
</organism>
<evidence type="ECO:0000313" key="7">
    <source>
        <dbReference type="Proteomes" id="UP000319143"/>
    </source>
</evidence>
<dbReference type="InterPro" id="IPR050260">
    <property type="entry name" value="FAD-bd_OxRdtase"/>
</dbReference>
<feature type="domain" description="FAD/NAD(P)-binding" evidence="5">
    <location>
        <begin position="1"/>
        <end position="143"/>
    </location>
</feature>
<dbReference type="EMBL" id="SJPV01000017">
    <property type="protein sequence ID" value="TWU31306.1"/>
    <property type="molecule type" value="Genomic_DNA"/>
</dbReference>
<dbReference type="InterPro" id="IPR036188">
    <property type="entry name" value="FAD/NAD-bd_sf"/>
</dbReference>
<dbReference type="EC" id="1.8.1.14" evidence="6"/>
<evidence type="ECO:0000256" key="2">
    <source>
        <dbReference type="ARBA" id="ARBA00006442"/>
    </source>
</evidence>
<comment type="similarity">
    <text evidence="2">Belongs to the FAD-dependent oxidoreductase family.</text>
</comment>
<protein>
    <submittedName>
        <fullName evidence="6">Coenzyme A disulfide reductase</fullName>
        <ecNumber evidence="6">1.8.1.14</ecNumber>
    </submittedName>
</protein>
<reference evidence="6 7" key="1">
    <citation type="submission" date="2019-02" db="EMBL/GenBank/DDBJ databases">
        <title>Deep-cultivation of Planctomycetes and their phenomic and genomic characterization uncovers novel biology.</title>
        <authorList>
            <person name="Wiegand S."/>
            <person name="Jogler M."/>
            <person name="Boedeker C."/>
            <person name="Pinto D."/>
            <person name="Vollmers J."/>
            <person name="Rivas-Marin E."/>
            <person name="Kohn T."/>
            <person name="Peeters S.H."/>
            <person name="Heuer A."/>
            <person name="Rast P."/>
            <person name="Oberbeckmann S."/>
            <person name="Bunk B."/>
            <person name="Jeske O."/>
            <person name="Meyerdierks A."/>
            <person name="Storesund J.E."/>
            <person name="Kallscheuer N."/>
            <person name="Luecker S."/>
            <person name="Lage O.M."/>
            <person name="Pohl T."/>
            <person name="Merkel B.J."/>
            <person name="Hornburger P."/>
            <person name="Mueller R.-W."/>
            <person name="Bruemmer F."/>
            <person name="Labrenz M."/>
            <person name="Spormann A.M."/>
            <person name="Op Den Camp H."/>
            <person name="Overmann J."/>
            <person name="Amann R."/>
            <person name="Jetten M.S.M."/>
            <person name="Mascher T."/>
            <person name="Medema M.H."/>
            <person name="Devos D.P."/>
            <person name="Kaster A.-K."/>
            <person name="Ovreas L."/>
            <person name="Rohde M."/>
            <person name="Galperin M.Y."/>
            <person name="Jogler C."/>
        </authorList>
    </citation>
    <scope>NUCLEOTIDE SEQUENCE [LARGE SCALE GENOMIC DNA]</scope>
    <source>
        <strain evidence="6 7">Poly41</strain>
    </source>
</reference>
<dbReference type="PANTHER" id="PTHR43429:SF3">
    <property type="entry name" value="NITRITE REDUCTASE [NAD(P)H]"/>
    <property type="match status" value="1"/>
</dbReference>
<keyword evidence="3" id="KW-0285">Flavoprotein</keyword>
<dbReference type="Proteomes" id="UP000319143">
    <property type="component" value="Unassembled WGS sequence"/>
</dbReference>
<feature type="domain" description="FAD/NAD(P)-binding" evidence="5">
    <location>
        <begin position="158"/>
        <end position="236"/>
    </location>
</feature>
<name>A0A5C6D7U8_9BACT</name>
<dbReference type="PROSITE" id="PS51257">
    <property type="entry name" value="PROKAR_LIPOPROTEIN"/>
    <property type="match status" value="1"/>
</dbReference>
<dbReference type="GO" id="GO:0050451">
    <property type="term" value="F:CoA-disulfide reductase (NADPH) activity"/>
    <property type="evidence" value="ECO:0007669"/>
    <property type="project" value="UniProtKB-EC"/>
</dbReference>
<dbReference type="PANTHER" id="PTHR43429">
    <property type="entry name" value="PYRIDINE NUCLEOTIDE-DISULFIDE OXIDOREDUCTASE DOMAIN-CONTAINING"/>
    <property type="match status" value="1"/>
</dbReference>
<dbReference type="Pfam" id="PF07992">
    <property type="entry name" value="Pyr_redox_2"/>
    <property type="match status" value="2"/>
</dbReference>
<sequence length="328" mass="34861">MKVIIVGGVAGGASCAARLRRLDEKAEILMVERGPYVSYANCGLPYHVSGVIEKEASLLVASEKLFHDQFAIDVRTHCEAVSISAKDKTVLLRNVLTGETTTESYDKLVLSPGAPSFCPPLPGVDLPGIFHVRTVPDARTIRQWIESGTTLLTGMANYTGMQMDNGGIEVQTMSGKTYPADIVIFAIGVRPETKLAQTAGIEIGECGGIRVSDSMQTSDPDIYAVGDAIEVKDFVTGKWSLVALAGPANRQGRIAADVIAGRDSKYRGTQGTSIIGLFGGAAAWTGASEKTLKRLGDDDYETPSDDLVKHLQAIIDEAFGRTPVSTAP</sequence>
<dbReference type="AlphaFoldDB" id="A0A5C6D7U8"/>
<keyword evidence="6" id="KW-0560">Oxidoreductase</keyword>
<dbReference type="SUPFAM" id="SSF51905">
    <property type="entry name" value="FAD/NAD(P)-binding domain"/>
    <property type="match status" value="1"/>
</dbReference>
<evidence type="ECO:0000256" key="1">
    <source>
        <dbReference type="ARBA" id="ARBA00001974"/>
    </source>
</evidence>
<dbReference type="Gene3D" id="3.50.50.60">
    <property type="entry name" value="FAD/NAD(P)-binding domain"/>
    <property type="match status" value="2"/>
</dbReference>
<keyword evidence="4" id="KW-0274">FAD</keyword>
<dbReference type="RefSeq" id="WP_197231776.1">
    <property type="nucleotide sequence ID" value="NZ_SJPV01000017.1"/>
</dbReference>
<evidence type="ECO:0000256" key="4">
    <source>
        <dbReference type="ARBA" id="ARBA00022827"/>
    </source>
</evidence>
<comment type="caution">
    <text evidence="6">The sequence shown here is derived from an EMBL/GenBank/DDBJ whole genome shotgun (WGS) entry which is preliminary data.</text>
</comment>
<evidence type="ECO:0000259" key="5">
    <source>
        <dbReference type="Pfam" id="PF07992"/>
    </source>
</evidence>
<comment type="cofactor">
    <cofactor evidence="1">
        <name>FAD</name>
        <dbReference type="ChEBI" id="CHEBI:57692"/>
    </cofactor>
</comment>
<accession>A0A5C6D7U8</accession>
<dbReference type="InterPro" id="IPR023753">
    <property type="entry name" value="FAD/NAD-binding_dom"/>
</dbReference>
<keyword evidence="7" id="KW-1185">Reference proteome</keyword>
<gene>
    <name evidence="6" type="primary">cdr_2</name>
    <name evidence="6" type="ORF">Poly41_61750</name>
</gene>
<evidence type="ECO:0000256" key="3">
    <source>
        <dbReference type="ARBA" id="ARBA00022630"/>
    </source>
</evidence>